<reference evidence="3 4" key="1">
    <citation type="submission" date="2020-08" db="EMBL/GenBank/DDBJ databases">
        <title>Whole genome shotgun sequence of Actinoplanes ianthinogenes NBRC 13996.</title>
        <authorList>
            <person name="Komaki H."/>
            <person name="Tamura T."/>
        </authorList>
    </citation>
    <scope>NUCLEOTIDE SEQUENCE [LARGE SCALE GENOMIC DNA]</scope>
    <source>
        <strain evidence="3 4">NBRC 13996</strain>
    </source>
</reference>
<dbReference type="RefSeq" id="WP_189333679.1">
    <property type="nucleotide sequence ID" value="NZ_AP023356.1"/>
</dbReference>
<keyword evidence="1" id="KW-0812">Transmembrane</keyword>
<feature type="transmembrane region" description="Helical" evidence="1">
    <location>
        <begin position="71"/>
        <end position="92"/>
    </location>
</feature>
<organism evidence="3 4">
    <name type="scientific">Actinoplanes ianthinogenes</name>
    <dbReference type="NCBI Taxonomy" id="122358"/>
    <lineage>
        <taxon>Bacteria</taxon>
        <taxon>Bacillati</taxon>
        <taxon>Actinomycetota</taxon>
        <taxon>Actinomycetes</taxon>
        <taxon>Micromonosporales</taxon>
        <taxon>Micromonosporaceae</taxon>
        <taxon>Actinoplanes</taxon>
    </lineage>
</organism>
<keyword evidence="1" id="KW-1133">Transmembrane helix</keyword>
<protein>
    <recommendedName>
        <fullName evidence="2">DUF7144 domain-containing protein</fullName>
    </recommendedName>
</protein>
<feature type="domain" description="DUF7144" evidence="2">
    <location>
        <begin position="28"/>
        <end position="141"/>
    </location>
</feature>
<keyword evidence="4" id="KW-1185">Reference proteome</keyword>
<gene>
    <name evidence="3" type="ORF">Aiant_64160</name>
</gene>
<keyword evidence="1" id="KW-0472">Membrane</keyword>
<evidence type="ECO:0000256" key="1">
    <source>
        <dbReference type="SAM" id="Phobius"/>
    </source>
</evidence>
<proteinExistence type="predicted"/>
<dbReference type="InterPro" id="IPR055568">
    <property type="entry name" value="DUF7144"/>
</dbReference>
<accession>A0ABM7M2P9</accession>
<dbReference type="Pfam" id="PF23636">
    <property type="entry name" value="DUF7144"/>
    <property type="match status" value="1"/>
</dbReference>
<dbReference type="Proteomes" id="UP000676967">
    <property type="component" value="Chromosome"/>
</dbReference>
<evidence type="ECO:0000259" key="2">
    <source>
        <dbReference type="Pfam" id="PF23636"/>
    </source>
</evidence>
<feature type="transmembrane region" description="Helical" evidence="1">
    <location>
        <begin position="99"/>
        <end position="115"/>
    </location>
</feature>
<evidence type="ECO:0000313" key="3">
    <source>
        <dbReference type="EMBL" id="BCJ45759.1"/>
    </source>
</evidence>
<feature type="transmembrane region" description="Helical" evidence="1">
    <location>
        <begin position="121"/>
        <end position="144"/>
    </location>
</feature>
<feature type="transmembrane region" description="Helical" evidence="1">
    <location>
        <begin position="24"/>
        <end position="51"/>
    </location>
</feature>
<sequence length="148" mass="15693">MSNSSYASDRATGSDTPAAPSTGWAGLVVFAGVMLLTLGVFQVTEGLVALFKDDFYHVTQGGLVLQVSYTTWGWLHLGLGLLSLLAATGVFLGRIWGRVIGILIAFLGALLHFMFVAAQPVWAAILIGMDVLIIYTLAAHGGAVRREN</sequence>
<name>A0ABM7M2P9_9ACTN</name>
<evidence type="ECO:0000313" key="4">
    <source>
        <dbReference type="Proteomes" id="UP000676967"/>
    </source>
</evidence>
<dbReference type="EMBL" id="AP023356">
    <property type="protein sequence ID" value="BCJ45759.1"/>
    <property type="molecule type" value="Genomic_DNA"/>
</dbReference>